<name>A0A372NU35_9SPHI</name>
<evidence type="ECO:0000313" key="1">
    <source>
        <dbReference type="EMBL" id="RFZ92107.1"/>
    </source>
</evidence>
<organism evidence="1 2">
    <name type="scientific">Mucilaginibacter conchicola</name>
    <dbReference type="NCBI Taxonomy" id="2303333"/>
    <lineage>
        <taxon>Bacteria</taxon>
        <taxon>Pseudomonadati</taxon>
        <taxon>Bacteroidota</taxon>
        <taxon>Sphingobacteriia</taxon>
        <taxon>Sphingobacteriales</taxon>
        <taxon>Sphingobacteriaceae</taxon>
        <taxon>Mucilaginibacter</taxon>
    </lineage>
</organism>
<protein>
    <submittedName>
        <fullName evidence="1">Uncharacterized protein</fullName>
    </submittedName>
</protein>
<proteinExistence type="predicted"/>
<accession>A0A372NU35</accession>
<reference evidence="1 2" key="1">
    <citation type="submission" date="2018-08" db="EMBL/GenBank/DDBJ databases">
        <title>Mucilaginibacter sp. MYSH2.</title>
        <authorList>
            <person name="Seo T."/>
        </authorList>
    </citation>
    <scope>NUCLEOTIDE SEQUENCE [LARGE SCALE GENOMIC DNA]</scope>
    <source>
        <strain evidence="1 2">MYSH2</strain>
    </source>
</reference>
<keyword evidence="2" id="KW-1185">Reference proteome</keyword>
<gene>
    <name evidence="1" type="ORF">D0C36_11720</name>
</gene>
<dbReference type="OrthoDB" id="345849at2"/>
<comment type="caution">
    <text evidence="1">The sequence shown here is derived from an EMBL/GenBank/DDBJ whole genome shotgun (WGS) entry which is preliminary data.</text>
</comment>
<dbReference type="Proteomes" id="UP000264217">
    <property type="component" value="Unassembled WGS sequence"/>
</dbReference>
<dbReference type="EMBL" id="QWDC01000002">
    <property type="protein sequence ID" value="RFZ92107.1"/>
    <property type="molecule type" value="Genomic_DNA"/>
</dbReference>
<dbReference type="AlphaFoldDB" id="A0A372NU35"/>
<sequence>MIVQTDKEYSSTKMILQGKASIGEDFKSLADWINDTYQIRPINIEYDMFVDPEGNRRPRLNVIFKFWDEQNEFSSNESYFDSVKQAAIKQQFEQYLRTKREKIGLFRKISNWLFNSDYHTKDMFVIFISFEMAAKADVNNMITSDKLEILKSEIDNSDIWKIERLFDGACFIFYNTEQANANSQNSYADILAERYYDLLKSFDEFDFFKRSELSIILDSKENLDKNYHGNLKMYLRRVITDKIN</sequence>
<evidence type="ECO:0000313" key="2">
    <source>
        <dbReference type="Proteomes" id="UP000264217"/>
    </source>
</evidence>
<dbReference type="RefSeq" id="WP_117391818.1">
    <property type="nucleotide sequence ID" value="NZ_QWDC01000002.1"/>
</dbReference>